<evidence type="ECO:0000313" key="13">
    <source>
        <dbReference type="Proteomes" id="UP000608071"/>
    </source>
</evidence>
<dbReference type="Pfam" id="PF04851">
    <property type="entry name" value="ResIII"/>
    <property type="match status" value="1"/>
</dbReference>
<dbReference type="InterPro" id="IPR027417">
    <property type="entry name" value="P-loop_NTPase"/>
</dbReference>
<dbReference type="PANTHER" id="PTHR11274">
    <property type="entry name" value="RAD25/XP-B DNA REPAIR HELICASE"/>
    <property type="match status" value="1"/>
</dbReference>
<sequence length="562" mass="63248">MNSHHACIVQRDFTILLETAHPQSEKARELILPFAELIKSPPAFHTYKITPLTLWSAAALGYSADDILSRLESVSRWNVPASLTQEIRELIEKYGKLSLQADERSEDFRLVSEDTDLLGEILAHPSLTAYELSRLSDTELKVLGKYRGLLKQDLTRLGYPVMDLAGYKHGSPLSFQWRNPDSSLNNKPFELRDYQREAATAFEGKDGFGGSGILVLPCGAGKTIIGMAVMERLQTEVLILTSNTTSVRQWIREIEQKTTIPSASIGEYSGHSKAVKPVTVATYQIMTHRKSKESEFTHMKLFGERSWGLIIYDEVHLLPAPVFRATADIQATRRLGLTATLVREDGREEDVFSLIGPKRYELPWKELEQEGWIAEVNCNEVRVPMSDELKEAYMYAESRQKFRLAAENPAKINVVKRLLALHPKVPALIIGQYVGQLKAMAKELGVPLITGATSEQERSRLYIAFREKEITVLVVSKVANFAVDLPDAALAIEVSGSFGSRQEEAQRLGRILRPKEGDNRAYFYTLVSENSREQDFALKRQLFLIEQGYEYHVTGEKEVASG</sequence>
<feature type="domain" description="Helicase C-terminal" evidence="11">
    <location>
        <begin position="413"/>
        <end position="560"/>
    </location>
</feature>
<evidence type="ECO:0000259" key="11">
    <source>
        <dbReference type="PROSITE" id="PS51194"/>
    </source>
</evidence>
<dbReference type="InterPro" id="IPR050615">
    <property type="entry name" value="ATP-dep_DNA_Helicase"/>
</dbReference>
<keyword evidence="13" id="KW-1185">Reference proteome</keyword>
<feature type="domain" description="Helicase ATP-binding" evidence="10">
    <location>
        <begin position="203"/>
        <end position="359"/>
    </location>
</feature>
<keyword evidence="4 12" id="KW-0347">Helicase</keyword>
<evidence type="ECO:0000256" key="9">
    <source>
        <dbReference type="ARBA" id="ARBA00048988"/>
    </source>
</evidence>
<evidence type="ECO:0000256" key="2">
    <source>
        <dbReference type="ARBA" id="ARBA00022741"/>
    </source>
</evidence>
<dbReference type="SUPFAM" id="SSF52540">
    <property type="entry name" value="P-loop containing nucleoside triphosphate hydrolases"/>
    <property type="match status" value="2"/>
</dbReference>
<evidence type="ECO:0000259" key="10">
    <source>
        <dbReference type="PROSITE" id="PS51192"/>
    </source>
</evidence>
<proteinExistence type="inferred from homology"/>
<gene>
    <name evidence="12" type="ORF">H9647_07150</name>
</gene>
<dbReference type="InterPro" id="IPR032438">
    <property type="entry name" value="ERCC3_RAD25_C"/>
</dbReference>
<dbReference type="Gene3D" id="3.40.50.300">
    <property type="entry name" value="P-loop containing nucleotide triphosphate hydrolases"/>
    <property type="match status" value="2"/>
</dbReference>
<reference evidence="12 13" key="1">
    <citation type="submission" date="2020-08" db="EMBL/GenBank/DDBJ databases">
        <title>A Genomic Blueprint of the Chicken Gut Microbiome.</title>
        <authorList>
            <person name="Gilroy R."/>
            <person name="Ravi A."/>
            <person name="Getino M."/>
            <person name="Pursley I."/>
            <person name="Horton D.L."/>
            <person name="Alikhan N.-F."/>
            <person name="Baker D."/>
            <person name="Gharbi K."/>
            <person name="Hall N."/>
            <person name="Watson M."/>
            <person name="Adriaenssens E.M."/>
            <person name="Foster-Nyarko E."/>
            <person name="Jarju S."/>
            <person name="Secka A."/>
            <person name="Antonio M."/>
            <person name="Oren A."/>
            <person name="Chaudhuri R."/>
            <person name="La Ragione R.M."/>
            <person name="Hildebrand F."/>
            <person name="Pallen M.J."/>
        </authorList>
    </citation>
    <scope>NUCLEOTIDE SEQUENCE [LARGE SCALE GENOMIC DNA]</scope>
    <source>
        <strain evidence="12 13">Sa2BVA9</strain>
    </source>
</reference>
<dbReference type="Proteomes" id="UP000608071">
    <property type="component" value="Unassembled WGS sequence"/>
</dbReference>
<comment type="catalytic activity">
    <reaction evidence="7">
        <text>Couples ATP hydrolysis with the unwinding of duplex DNA by translocating in the 3'-5' direction.</text>
        <dbReference type="EC" id="5.6.2.4"/>
    </reaction>
</comment>
<dbReference type="CDD" id="cd18789">
    <property type="entry name" value="SF2_C_XPB"/>
    <property type="match status" value="1"/>
</dbReference>
<dbReference type="EMBL" id="JACSQL010000002">
    <property type="protein sequence ID" value="MBD7967833.1"/>
    <property type="molecule type" value="Genomic_DNA"/>
</dbReference>
<dbReference type="SMART" id="SM00487">
    <property type="entry name" value="DEXDc"/>
    <property type="match status" value="1"/>
</dbReference>
<evidence type="ECO:0000256" key="6">
    <source>
        <dbReference type="ARBA" id="ARBA00023235"/>
    </source>
</evidence>
<evidence type="ECO:0000256" key="4">
    <source>
        <dbReference type="ARBA" id="ARBA00022806"/>
    </source>
</evidence>
<dbReference type="PANTHER" id="PTHR11274:SF0">
    <property type="entry name" value="GENERAL TRANSCRIPTION AND DNA REPAIR FACTOR IIH HELICASE SUBUNIT XPB"/>
    <property type="match status" value="1"/>
</dbReference>
<dbReference type="NCBIfam" id="NF045503">
    <property type="entry name" value="repair_heli_XPB"/>
    <property type="match status" value="1"/>
</dbReference>
<dbReference type="InterPro" id="IPR001650">
    <property type="entry name" value="Helicase_C-like"/>
</dbReference>
<dbReference type="SMART" id="SM00490">
    <property type="entry name" value="HELICc"/>
    <property type="match status" value="1"/>
</dbReference>
<accession>A0ABR8SWG8</accession>
<evidence type="ECO:0000256" key="5">
    <source>
        <dbReference type="ARBA" id="ARBA00022840"/>
    </source>
</evidence>
<keyword evidence="5" id="KW-0067">ATP-binding</keyword>
<dbReference type="PROSITE" id="PS51194">
    <property type="entry name" value="HELICASE_CTER"/>
    <property type="match status" value="1"/>
</dbReference>
<dbReference type="Pfam" id="PF13625">
    <property type="entry name" value="Helicase_C_3"/>
    <property type="match status" value="1"/>
</dbReference>
<keyword evidence="6" id="KW-0413">Isomerase</keyword>
<evidence type="ECO:0000256" key="7">
    <source>
        <dbReference type="ARBA" id="ARBA00034617"/>
    </source>
</evidence>
<evidence type="ECO:0000256" key="3">
    <source>
        <dbReference type="ARBA" id="ARBA00022801"/>
    </source>
</evidence>
<evidence type="ECO:0000256" key="8">
    <source>
        <dbReference type="ARBA" id="ARBA00034808"/>
    </source>
</evidence>
<evidence type="ECO:0000256" key="1">
    <source>
        <dbReference type="ARBA" id="ARBA00006637"/>
    </source>
</evidence>
<dbReference type="GO" id="GO:0004386">
    <property type="term" value="F:helicase activity"/>
    <property type="evidence" value="ECO:0007669"/>
    <property type="project" value="UniProtKB-KW"/>
</dbReference>
<dbReference type="InterPro" id="IPR014001">
    <property type="entry name" value="Helicase_ATP-bd"/>
</dbReference>
<comment type="catalytic activity">
    <reaction evidence="9">
        <text>ATP + H2O = ADP + phosphate + H(+)</text>
        <dbReference type="Rhea" id="RHEA:13065"/>
        <dbReference type="ChEBI" id="CHEBI:15377"/>
        <dbReference type="ChEBI" id="CHEBI:15378"/>
        <dbReference type="ChEBI" id="CHEBI:30616"/>
        <dbReference type="ChEBI" id="CHEBI:43474"/>
        <dbReference type="ChEBI" id="CHEBI:456216"/>
        <dbReference type="EC" id="5.6.2.4"/>
    </reaction>
</comment>
<protein>
    <recommendedName>
        <fullName evidence="8">DNA 3'-5' helicase</fullName>
        <ecNumber evidence="8">5.6.2.4</ecNumber>
    </recommendedName>
</protein>
<dbReference type="RefSeq" id="WP_191799066.1">
    <property type="nucleotide sequence ID" value="NZ_JACSQL010000002.1"/>
</dbReference>
<organism evidence="12 13">
    <name type="scientific">Paenibacillus gallinarum</name>
    <dbReference type="NCBI Taxonomy" id="2762232"/>
    <lineage>
        <taxon>Bacteria</taxon>
        <taxon>Bacillati</taxon>
        <taxon>Bacillota</taxon>
        <taxon>Bacilli</taxon>
        <taxon>Bacillales</taxon>
        <taxon>Paenibacillaceae</taxon>
        <taxon>Paenibacillus</taxon>
    </lineage>
</organism>
<keyword evidence="2" id="KW-0547">Nucleotide-binding</keyword>
<dbReference type="InterPro" id="IPR032830">
    <property type="entry name" value="XPB/Ssl2_N"/>
</dbReference>
<dbReference type="Pfam" id="PF16203">
    <property type="entry name" value="ERCC3_RAD25_C"/>
    <property type="match status" value="1"/>
</dbReference>
<evidence type="ECO:0000313" key="12">
    <source>
        <dbReference type="EMBL" id="MBD7967833.1"/>
    </source>
</evidence>
<dbReference type="EC" id="5.6.2.4" evidence="8"/>
<name>A0ABR8SWG8_9BACL</name>
<dbReference type="PRINTS" id="PR00851">
    <property type="entry name" value="XRODRMPGMNTB"/>
</dbReference>
<keyword evidence="3" id="KW-0378">Hydrolase</keyword>
<dbReference type="PROSITE" id="PS51192">
    <property type="entry name" value="HELICASE_ATP_BIND_1"/>
    <property type="match status" value="1"/>
</dbReference>
<dbReference type="InterPro" id="IPR006935">
    <property type="entry name" value="Helicase/UvrB_N"/>
</dbReference>
<comment type="caution">
    <text evidence="12">The sequence shown here is derived from an EMBL/GenBank/DDBJ whole genome shotgun (WGS) entry which is preliminary data.</text>
</comment>
<comment type="similarity">
    <text evidence="1">Belongs to the helicase family. RAD25/XPB subfamily.</text>
</comment>